<comment type="similarity">
    <text evidence="1">Belongs to the PemK/MazF family.</text>
</comment>
<dbReference type="EMBL" id="JAFFZE010000006">
    <property type="protein sequence ID" value="MCT2582674.1"/>
    <property type="molecule type" value="Genomic_DNA"/>
</dbReference>
<accession>A0ABT2J478</accession>
<evidence type="ECO:0000256" key="1">
    <source>
        <dbReference type="ARBA" id="ARBA00007521"/>
    </source>
</evidence>
<dbReference type="Gene3D" id="2.30.30.110">
    <property type="match status" value="1"/>
</dbReference>
<evidence type="ECO:0000313" key="4">
    <source>
        <dbReference type="Proteomes" id="UP001156441"/>
    </source>
</evidence>
<sequence>MSVTPVRGQIYWADLGFGPKPWLIVSNNLRNRKLRDVLAVRITTTDKHADLPTWVRLEPGDPLVGHVNTDDLQQLGREELGELAGCLRPATLLRINEALRIVLGLP</sequence>
<reference evidence="3 4" key="1">
    <citation type="submission" date="2021-02" db="EMBL/GenBank/DDBJ databases">
        <title>Actinophytocola xerophila sp. nov., isolated from soil of cotton cropping field.</title>
        <authorList>
            <person name="Huang R."/>
            <person name="Chen X."/>
            <person name="Ge X."/>
            <person name="Liu W."/>
        </authorList>
    </citation>
    <scope>NUCLEOTIDE SEQUENCE [LARGE SCALE GENOMIC DNA]</scope>
    <source>
        <strain evidence="3 4">S1-96</strain>
    </source>
</reference>
<dbReference type="PANTHER" id="PTHR33988">
    <property type="entry name" value="ENDORIBONUCLEASE MAZF-RELATED"/>
    <property type="match status" value="1"/>
</dbReference>
<dbReference type="Pfam" id="PF02452">
    <property type="entry name" value="PemK_toxin"/>
    <property type="match status" value="1"/>
</dbReference>
<dbReference type="Proteomes" id="UP001156441">
    <property type="component" value="Unassembled WGS sequence"/>
</dbReference>
<gene>
    <name evidence="3" type="ORF">JT362_06005</name>
</gene>
<organism evidence="3 4">
    <name type="scientific">Actinophytocola gossypii</name>
    <dbReference type="NCBI Taxonomy" id="2812003"/>
    <lineage>
        <taxon>Bacteria</taxon>
        <taxon>Bacillati</taxon>
        <taxon>Actinomycetota</taxon>
        <taxon>Actinomycetes</taxon>
        <taxon>Pseudonocardiales</taxon>
        <taxon>Pseudonocardiaceae</taxon>
    </lineage>
</organism>
<dbReference type="RefSeq" id="WP_260190014.1">
    <property type="nucleotide sequence ID" value="NZ_JAFFZE010000006.1"/>
</dbReference>
<dbReference type="PANTHER" id="PTHR33988:SF2">
    <property type="entry name" value="ENDORIBONUCLEASE MAZF"/>
    <property type="match status" value="1"/>
</dbReference>
<keyword evidence="2" id="KW-1277">Toxin-antitoxin system</keyword>
<keyword evidence="4" id="KW-1185">Reference proteome</keyword>
<name>A0ABT2J478_9PSEU</name>
<dbReference type="InterPro" id="IPR011067">
    <property type="entry name" value="Plasmid_toxin/cell-grow_inhib"/>
</dbReference>
<proteinExistence type="inferred from homology"/>
<evidence type="ECO:0000256" key="2">
    <source>
        <dbReference type="ARBA" id="ARBA00022649"/>
    </source>
</evidence>
<protein>
    <submittedName>
        <fullName evidence="3">Type II toxin-antitoxin system PemK/MazF family toxin</fullName>
    </submittedName>
</protein>
<comment type="caution">
    <text evidence="3">The sequence shown here is derived from an EMBL/GenBank/DDBJ whole genome shotgun (WGS) entry which is preliminary data.</text>
</comment>
<dbReference type="SUPFAM" id="SSF50118">
    <property type="entry name" value="Cell growth inhibitor/plasmid maintenance toxic component"/>
    <property type="match status" value="1"/>
</dbReference>
<evidence type="ECO:0000313" key="3">
    <source>
        <dbReference type="EMBL" id="MCT2582674.1"/>
    </source>
</evidence>
<dbReference type="InterPro" id="IPR003477">
    <property type="entry name" value="PemK-like"/>
</dbReference>